<dbReference type="Proteomes" id="UP000001411">
    <property type="component" value="Chromosome"/>
</dbReference>
<dbReference type="NCBIfam" id="TIGR00350">
    <property type="entry name" value="lytR_cpsA_psr"/>
    <property type="match status" value="1"/>
</dbReference>
<dbReference type="EMBL" id="AE015929">
    <property type="protein sequence ID" value="AAO05524.1"/>
    <property type="molecule type" value="Genomic_DNA"/>
</dbReference>
<evidence type="ECO:0000256" key="1">
    <source>
        <dbReference type="ARBA" id="ARBA00006068"/>
    </source>
</evidence>
<feature type="domain" description="Cell envelope-related transcriptional attenuator" evidence="2">
    <location>
        <begin position="90"/>
        <end position="235"/>
    </location>
</feature>
<dbReference type="GeneID" id="50018015"/>
<organism evidence="3 4">
    <name type="scientific">Staphylococcus epidermidis (strain ATCC 12228 / FDA PCI 1200)</name>
    <dbReference type="NCBI Taxonomy" id="176280"/>
    <lineage>
        <taxon>Bacteria</taxon>
        <taxon>Bacillati</taxon>
        <taxon>Bacillota</taxon>
        <taxon>Bacilli</taxon>
        <taxon>Bacillales</taxon>
        <taxon>Staphylococcaceae</taxon>
        <taxon>Staphylococcus</taxon>
    </lineage>
</organism>
<proteinExistence type="inferred from homology"/>
<dbReference type="InterPro" id="IPR004474">
    <property type="entry name" value="LytR_CpsA_psr"/>
</dbReference>
<dbReference type="eggNOG" id="COG1316">
    <property type="taxonomic scope" value="Bacteria"/>
</dbReference>
<evidence type="ECO:0000313" key="4">
    <source>
        <dbReference type="Proteomes" id="UP000001411"/>
    </source>
</evidence>
<protein>
    <submittedName>
        <fullName evidence="3">Lyt divergon expression attenuator LytR</fullName>
    </submittedName>
</protein>
<sequence length="316" mass="35160">MQRSDKRKMSLPMKILLWVVGILFLLAIIAVIYVSAKIFITGDKIHNPLNRNHSELRSGKVNLKNGDPFTIALFGVDSDEKRKQQGGGERSDTIMVLSINPKEKKTELVSIPRDTKAEIAGRGTEEKINHAYAYGGPNMAVKTIEKLMNVPIDHYATIDMDGLHDMIDTLGGVDVVSNSTFTMGANHFVKGEKTHVDGDAAMDFIRSRKEDGAGGDFGRQERQQLILEAMADKLTSASSITHFNTLMNQIQKNVKTDLKLGDLNTIRTKYKDANDQVNRHQLEGEGGIQNDGLYYFIPSDASKNENTQLLRDNLNL</sequence>
<dbReference type="PANTHER" id="PTHR33392:SF6">
    <property type="entry name" value="POLYISOPRENYL-TEICHOIC ACID--PEPTIDOGLYCAN TEICHOIC ACID TRANSFERASE TAGU"/>
    <property type="match status" value="1"/>
</dbReference>
<reference evidence="3 4" key="1">
    <citation type="journal article" date="2003" name="Mol. Microbiol.">
        <title>Genome-based analysis of virulence genes in a non-biofilm-forming Staphylococcus epidermidis strain (ATCC 12228).</title>
        <authorList>
            <person name="Zhang Y.Q."/>
            <person name="Ren S.X."/>
            <person name="Li H.L."/>
            <person name="Wang Y.X."/>
            <person name="Fu G."/>
            <person name="Yang J."/>
            <person name="Qin Z.Q."/>
            <person name="Miao Y.G."/>
            <person name="Wang W.Y."/>
            <person name="Chen R.S."/>
            <person name="Shen Y."/>
            <person name="Chen Z."/>
            <person name="Yuan Z.H."/>
            <person name="Zhao G.P."/>
            <person name="Qu D."/>
            <person name="Danchin A."/>
            <person name="Wen Y.M."/>
        </authorList>
    </citation>
    <scope>NUCLEOTIDE SEQUENCE [LARGE SCALE GENOMIC DNA]</scope>
    <source>
        <strain evidence="4">ATCC 12228 / FDA PCI 1200</strain>
    </source>
</reference>
<dbReference type="AlphaFoldDB" id="A0A0H2VJU6"/>
<dbReference type="HOGENOM" id="CLU_016455_2_2_9"/>
<dbReference type="KEGG" id="sep:SE_1883"/>
<gene>
    <name evidence="3" type="ordered locus">SE_1883</name>
</gene>
<dbReference type="PATRIC" id="fig|176280.10.peg.1840"/>
<name>A0A0H2VJU6_STAES</name>
<dbReference type="InterPro" id="IPR050922">
    <property type="entry name" value="LytR/CpsA/Psr_CW_biosynth"/>
</dbReference>
<evidence type="ECO:0000313" key="3">
    <source>
        <dbReference type="EMBL" id="AAO05524.1"/>
    </source>
</evidence>
<dbReference type="Pfam" id="PF03816">
    <property type="entry name" value="LytR_cpsA_psr"/>
    <property type="match status" value="1"/>
</dbReference>
<dbReference type="PANTHER" id="PTHR33392">
    <property type="entry name" value="POLYISOPRENYL-TEICHOIC ACID--PEPTIDOGLYCAN TEICHOIC ACID TRANSFERASE TAGU"/>
    <property type="match status" value="1"/>
</dbReference>
<dbReference type="Gene3D" id="3.40.630.190">
    <property type="entry name" value="LCP protein"/>
    <property type="match status" value="1"/>
</dbReference>
<dbReference type="RefSeq" id="WP_001830043.1">
    <property type="nucleotide sequence ID" value="NC_004461.1"/>
</dbReference>
<accession>A0A0H2VJU6</accession>
<evidence type="ECO:0000259" key="2">
    <source>
        <dbReference type="Pfam" id="PF03816"/>
    </source>
</evidence>
<comment type="similarity">
    <text evidence="1">Belongs to the LytR/CpsA/Psr (LCP) family.</text>
</comment>
<dbReference type="OrthoDB" id="27330at2"/>